<gene>
    <name evidence="16" type="ORF">KFK14_16460</name>
</gene>
<feature type="signal peptide" evidence="13">
    <location>
        <begin position="1"/>
        <end position="27"/>
    </location>
</feature>
<evidence type="ECO:0000256" key="2">
    <source>
        <dbReference type="ARBA" id="ARBA00022448"/>
    </source>
</evidence>
<evidence type="ECO:0000313" key="17">
    <source>
        <dbReference type="Proteomes" id="UP000681425"/>
    </source>
</evidence>
<keyword evidence="10 11" id="KW-0998">Cell outer membrane</keyword>
<evidence type="ECO:0000256" key="3">
    <source>
        <dbReference type="ARBA" id="ARBA00022452"/>
    </source>
</evidence>
<dbReference type="InterPro" id="IPR012910">
    <property type="entry name" value="Plug_dom"/>
</dbReference>
<evidence type="ECO:0000256" key="8">
    <source>
        <dbReference type="ARBA" id="ARBA00023077"/>
    </source>
</evidence>
<feature type="domain" description="TonB-dependent receptor plug" evidence="15">
    <location>
        <begin position="54"/>
        <end position="159"/>
    </location>
</feature>
<dbReference type="Gene3D" id="2.40.170.20">
    <property type="entry name" value="TonB-dependent receptor, beta-barrel domain"/>
    <property type="match status" value="1"/>
</dbReference>
<evidence type="ECO:0000259" key="14">
    <source>
        <dbReference type="Pfam" id="PF00593"/>
    </source>
</evidence>
<keyword evidence="17" id="KW-1185">Reference proteome</keyword>
<evidence type="ECO:0000313" key="16">
    <source>
        <dbReference type="EMBL" id="QUT04623.1"/>
    </source>
</evidence>
<dbReference type="InterPro" id="IPR000531">
    <property type="entry name" value="Beta-barrel_TonB"/>
</dbReference>
<evidence type="ECO:0000256" key="10">
    <source>
        <dbReference type="ARBA" id="ARBA00023237"/>
    </source>
</evidence>
<keyword evidence="6" id="KW-0408">Iron</keyword>
<dbReference type="RefSeq" id="WP_212608409.1">
    <property type="nucleotide sequence ID" value="NZ_CP073910.1"/>
</dbReference>
<keyword evidence="5 11" id="KW-0812">Transmembrane</keyword>
<evidence type="ECO:0000256" key="5">
    <source>
        <dbReference type="ARBA" id="ARBA00022692"/>
    </source>
</evidence>
<dbReference type="PANTHER" id="PTHR32552">
    <property type="entry name" value="FERRICHROME IRON RECEPTOR-RELATED"/>
    <property type="match status" value="1"/>
</dbReference>
<protein>
    <submittedName>
        <fullName evidence="16">TonB-dependent receptor</fullName>
    </submittedName>
</protein>
<dbReference type="InterPro" id="IPR039426">
    <property type="entry name" value="TonB-dep_rcpt-like"/>
</dbReference>
<sequence>MNMKGTRKLWLAGASLAAIVTPGTAFAQAGEEGAQSSGGIEDIVVTAQKRSENLQKTPAAVTALSPEVLTQAGVTDLRSVQALVPAARFQPEGNTTQVFLRGIGSNLDFASIEQSVSFNFNGIYIPREGTSAPLYDLERIEALPGPQGTLYGRSAIGGTVNVSFARPKHKTEISGVLEAGNYSLLHGTVVGNAPLTDTLAIRLAVDYIYHKGYMETGSDSKDTISARIGLLYEPNSDVSIYWWGYTAHKYGSTPNLVNKGLDPNTFTFSENAFLRDRPWDDLRPGALAGTAPFGQPTRSEQNYRNWVTGAEVNFNLSDDVKLTYIPGYFFLHSEVEPYWLGVIPAYKLDRYKEITQELRLSGNSGKLDWLLGLYGYRVTGRGQGRVLINTPLEFFSSNVLSNKLEGAAIFGQGTYSISDPLRVTIGGRLGTDRRRANGISLEDQVTPYAFRNTYKRFDYKVGVEFDVAPQIMLYATYQTGYQPGTYNETFATPTQTNAVKTATLDAISGGFKARFFDNKLQINNEVFFYTYKDLFMQQYDASKAYNQIFNAAKVTIPGNELDIVFQPTRDDQLKLNVSYIKARNKDFITPAGDNYNGFSTPYAADWTISGGYYHDFHFGSGYLRAQGDARYESSFWSDFVHTPGVRQKAYVKANANITYYADNGGWSFGAWIKNITNEAVIAATAAAGIPGPATAYLEAPRTYGVRGTFNF</sequence>
<keyword evidence="4" id="KW-0410">Iron transport</keyword>
<dbReference type="PROSITE" id="PS52016">
    <property type="entry name" value="TONB_DEPENDENT_REC_3"/>
    <property type="match status" value="1"/>
</dbReference>
<evidence type="ECO:0000256" key="12">
    <source>
        <dbReference type="RuleBase" id="RU003357"/>
    </source>
</evidence>
<reference evidence="16" key="1">
    <citation type="submission" date="2021-04" db="EMBL/GenBank/DDBJ databases">
        <title>Isolation of p-tert-butylphenol degrading bacteria Sphingobium phenoxybenzoativorans Tas13 from active sludge.</title>
        <authorList>
            <person name="Li Y."/>
        </authorList>
    </citation>
    <scope>NUCLEOTIDE SEQUENCE</scope>
    <source>
        <strain evidence="16">Tas13</strain>
    </source>
</reference>
<dbReference type="Pfam" id="PF00593">
    <property type="entry name" value="TonB_dep_Rec_b-barrel"/>
    <property type="match status" value="1"/>
</dbReference>
<feature type="chain" id="PRO_5037547723" evidence="13">
    <location>
        <begin position="28"/>
        <end position="711"/>
    </location>
</feature>
<dbReference type="Pfam" id="PF07715">
    <property type="entry name" value="Plug"/>
    <property type="match status" value="1"/>
</dbReference>
<dbReference type="AlphaFoldDB" id="A0A975K5T5"/>
<keyword evidence="9 11" id="KW-0472">Membrane</keyword>
<keyword evidence="7" id="KW-0406">Ion transport</keyword>
<keyword evidence="3 11" id="KW-1134">Transmembrane beta strand</keyword>
<evidence type="ECO:0000256" key="9">
    <source>
        <dbReference type="ARBA" id="ARBA00023136"/>
    </source>
</evidence>
<evidence type="ECO:0000256" key="4">
    <source>
        <dbReference type="ARBA" id="ARBA00022496"/>
    </source>
</evidence>
<proteinExistence type="inferred from homology"/>
<dbReference type="PANTHER" id="PTHR32552:SF81">
    <property type="entry name" value="TONB-DEPENDENT OUTER MEMBRANE RECEPTOR"/>
    <property type="match status" value="1"/>
</dbReference>
<evidence type="ECO:0000256" key="11">
    <source>
        <dbReference type="PROSITE-ProRule" id="PRU01360"/>
    </source>
</evidence>
<dbReference type="Proteomes" id="UP000681425">
    <property type="component" value="Chromosome"/>
</dbReference>
<dbReference type="GO" id="GO:0006826">
    <property type="term" value="P:iron ion transport"/>
    <property type="evidence" value="ECO:0007669"/>
    <property type="project" value="UniProtKB-KW"/>
</dbReference>
<dbReference type="GO" id="GO:0009279">
    <property type="term" value="C:cell outer membrane"/>
    <property type="evidence" value="ECO:0007669"/>
    <property type="project" value="UniProtKB-SubCell"/>
</dbReference>
<dbReference type="SUPFAM" id="SSF56935">
    <property type="entry name" value="Porins"/>
    <property type="match status" value="1"/>
</dbReference>
<keyword evidence="8 12" id="KW-0798">TonB box</keyword>
<keyword evidence="13" id="KW-0732">Signal</keyword>
<organism evidence="16 17">
    <name type="scientific">Sphingobium phenoxybenzoativorans</name>
    <dbReference type="NCBI Taxonomy" id="1592790"/>
    <lineage>
        <taxon>Bacteria</taxon>
        <taxon>Pseudomonadati</taxon>
        <taxon>Pseudomonadota</taxon>
        <taxon>Alphaproteobacteria</taxon>
        <taxon>Sphingomonadales</taxon>
        <taxon>Sphingomonadaceae</taxon>
        <taxon>Sphingobium</taxon>
    </lineage>
</organism>
<evidence type="ECO:0000256" key="7">
    <source>
        <dbReference type="ARBA" id="ARBA00023065"/>
    </source>
</evidence>
<dbReference type="EMBL" id="CP073910">
    <property type="protein sequence ID" value="QUT04623.1"/>
    <property type="molecule type" value="Genomic_DNA"/>
</dbReference>
<evidence type="ECO:0000259" key="15">
    <source>
        <dbReference type="Pfam" id="PF07715"/>
    </source>
</evidence>
<evidence type="ECO:0000256" key="1">
    <source>
        <dbReference type="ARBA" id="ARBA00004571"/>
    </source>
</evidence>
<feature type="domain" description="TonB-dependent receptor-like beta-barrel" evidence="14">
    <location>
        <begin position="267"/>
        <end position="675"/>
    </location>
</feature>
<comment type="subcellular location">
    <subcellularLocation>
        <location evidence="1 11">Cell outer membrane</location>
        <topology evidence="1 11">Multi-pass membrane protein</topology>
    </subcellularLocation>
</comment>
<accession>A0A975K5T5</accession>
<keyword evidence="16" id="KW-0675">Receptor</keyword>
<evidence type="ECO:0000256" key="6">
    <source>
        <dbReference type="ARBA" id="ARBA00023004"/>
    </source>
</evidence>
<name>A0A975K5T5_9SPHN</name>
<keyword evidence="2 11" id="KW-0813">Transport</keyword>
<comment type="similarity">
    <text evidence="11 12">Belongs to the TonB-dependent receptor family.</text>
</comment>
<dbReference type="InterPro" id="IPR036942">
    <property type="entry name" value="Beta-barrel_TonB_sf"/>
</dbReference>
<dbReference type="KEGG" id="spph:KFK14_16460"/>
<evidence type="ECO:0000256" key="13">
    <source>
        <dbReference type="SAM" id="SignalP"/>
    </source>
</evidence>